<dbReference type="EMBL" id="SZWF01000021">
    <property type="protein sequence ID" value="KAA9393383.1"/>
    <property type="molecule type" value="Genomic_DNA"/>
</dbReference>
<evidence type="ECO:0000256" key="2">
    <source>
        <dbReference type="ARBA" id="ARBA00022692"/>
    </source>
</evidence>
<gene>
    <name evidence="7" type="ORF">FCK90_12695</name>
</gene>
<name>A0A5J5KUQ3_9MICC</name>
<dbReference type="GO" id="GO:0005886">
    <property type="term" value="C:plasma membrane"/>
    <property type="evidence" value="ECO:0007669"/>
    <property type="project" value="TreeGrafter"/>
</dbReference>
<evidence type="ECO:0000313" key="7">
    <source>
        <dbReference type="EMBL" id="KAA9393383.1"/>
    </source>
</evidence>
<comment type="subcellular location">
    <subcellularLocation>
        <location evidence="1">Membrane</location>
        <topology evidence="1">Multi-pass membrane protein</topology>
    </subcellularLocation>
</comment>
<proteinExistence type="predicted"/>
<dbReference type="InterPro" id="IPR002810">
    <property type="entry name" value="NfeD-like_C"/>
</dbReference>
<dbReference type="AlphaFoldDB" id="A0A5J5KUQ3"/>
<sequence>MLDWMLMNGWMVWLIIAVLLGVVEILTLDLTFLMLSGGALAASLVSGVTGGNLILEVLVFVAVAVLLLFAIRPRLLRRLHDAPGKDALSNTDRLPGQPCLVLETVTAHTGLVRLDGDVWTARAGGGEQYEVDEQVYVQRVNGATVVVTHVPLNPAGPTVQA</sequence>
<dbReference type="SUPFAM" id="SSF141322">
    <property type="entry name" value="NfeD domain-like"/>
    <property type="match status" value="1"/>
</dbReference>
<dbReference type="Pfam" id="PF01957">
    <property type="entry name" value="NfeD"/>
    <property type="match status" value="1"/>
</dbReference>
<accession>A0A5J5KUQ3</accession>
<dbReference type="PANTHER" id="PTHR33507">
    <property type="entry name" value="INNER MEMBRANE PROTEIN YBBJ"/>
    <property type="match status" value="1"/>
</dbReference>
<keyword evidence="4 5" id="KW-0472">Membrane</keyword>
<organism evidence="7 8">
    <name type="scientific">Kocuria coralli</name>
    <dbReference type="NCBI Taxonomy" id="1461025"/>
    <lineage>
        <taxon>Bacteria</taxon>
        <taxon>Bacillati</taxon>
        <taxon>Actinomycetota</taxon>
        <taxon>Actinomycetes</taxon>
        <taxon>Micrococcales</taxon>
        <taxon>Micrococcaceae</taxon>
        <taxon>Kocuria</taxon>
    </lineage>
</organism>
<evidence type="ECO:0000259" key="6">
    <source>
        <dbReference type="Pfam" id="PF01957"/>
    </source>
</evidence>
<evidence type="ECO:0000313" key="8">
    <source>
        <dbReference type="Proteomes" id="UP000325957"/>
    </source>
</evidence>
<dbReference type="InterPro" id="IPR052165">
    <property type="entry name" value="Membrane_assoc_protease"/>
</dbReference>
<dbReference type="PANTHER" id="PTHR33507:SF3">
    <property type="entry name" value="INNER MEMBRANE PROTEIN YBBJ"/>
    <property type="match status" value="1"/>
</dbReference>
<dbReference type="OrthoDB" id="3174252at2"/>
<evidence type="ECO:0000256" key="5">
    <source>
        <dbReference type="SAM" id="Phobius"/>
    </source>
</evidence>
<evidence type="ECO:0000256" key="1">
    <source>
        <dbReference type="ARBA" id="ARBA00004141"/>
    </source>
</evidence>
<comment type="caution">
    <text evidence="7">The sequence shown here is derived from an EMBL/GenBank/DDBJ whole genome shotgun (WGS) entry which is preliminary data.</text>
</comment>
<protein>
    <submittedName>
        <fullName evidence="7">NfeD family protein</fullName>
    </submittedName>
</protein>
<keyword evidence="3 5" id="KW-1133">Transmembrane helix</keyword>
<keyword evidence="2 5" id="KW-0812">Transmembrane</keyword>
<dbReference type="InterPro" id="IPR012340">
    <property type="entry name" value="NA-bd_OB-fold"/>
</dbReference>
<reference evidence="7 8" key="1">
    <citation type="submission" date="2019-05" db="EMBL/GenBank/DDBJ databases">
        <title>Kocuria coralli sp. nov., a novel actinobacterium isolated from coral reef seawater.</title>
        <authorList>
            <person name="Li J."/>
        </authorList>
    </citation>
    <scope>NUCLEOTIDE SEQUENCE [LARGE SCALE GENOMIC DNA]</scope>
    <source>
        <strain evidence="7 8">SCSIO 13007</strain>
    </source>
</reference>
<evidence type="ECO:0000256" key="3">
    <source>
        <dbReference type="ARBA" id="ARBA00022989"/>
    </source>
</evidence>
<dbReference type="Gene3D" id="2.40.50.140">
    <property type="entry name" value="Nucleic acid-binding proteins"/>
    <property type="match status" value="1"/>
</dbReference>
<feature type="domain" description="NfeD-like C-terminal" evidence="6">
    <location>
        <begin position="92"/>
        <end position="147"/>
    </location>
</feature>
<dbReference type="Proteomes" id="UP000325957">
    <property type="component" value="Unassembled WGS sequence"/>
</dbReference>
<feature type="transmembrane region" description="Helical" evidence="5">
    <location>
        <begin position="51"/>
        <end position="71"/>
    </location>
</feature>
<evidence type="ECO:0000256" key="4">
    <source>
        <dbReference type="ARBA" id="ARBA00023136"/>
    </source>
</evidence>
<keyword evidence="8" id="KW-1185">Reference proteome</keyword>